<dbReference type="InterPro" id="IPR052106">
    <property type="entry name" value="PINc/VapC_TA"/>
</dbReference>
<protein>
    <recommendedName>
        <fullName evidence="1">PIN domain-containing protein</fullName>
    </recommendedName>
</protein>
<organism evidence="2 3">
    <name type="scientific">Candidatus Gottesmanbacteria bacterium RIFOXYB1_FULL_47_11</name>
    <dbReference type="NCBI Taxonomy" id="1798401"/>
    <lineage>
        <taxon>Bacteria</taxon>
        <taxon>Candidatus Gottesmaniibacteriota</taxon>
    </lineage>
</organism>
<comment type="caution">
    <text evidence="2">The sequence shown here is derived from an EMBL/GenBank/DDBJ whole genome shotgun (WGS) entry which is preliminary data.</text>
</comment>
<dbReference type="Gene3D" id="3.40.50.1010">
    <property type="entry name" value="5'-nuclease"/>
    <property type="match status" value="1"/>
</dbReference>
<dbReference type="AlphaFoldDB" id="A0A1F6BD63"/>
<dbReference type="Pfam" id="PF01850">
    <property type="entry name" value="PIN"/>
    <property type="match status" value="1"/>
</dbReference>
<accession>A0A1F6BD63</accession>
<evidence type="ECO:0000313" key="3">
    <source>
        <dbReference type="Proteomes" id="UP000176186"/>
    </source>
</evidence>
<dbReference type="PANTHER" id="PTHR38826:SF5">
    <property type="entry name" value="RIBONUCLEASE VAPC13"/>
    <property type="match status" value="1"/>
</dbReference>
<dbReference type="STRING" id="1798401.A2363_03175"/>
<gene>
    <name evidence="2" type="ORF">A2363_03175</name>
</gene>
<dbReference type="EMBL" id="MFKE01000023">
    <property type="protein sequence ID" value="OGG34733.1"/>
    <property type="molecule type" value="Genomic_DNA"/>
</dbReference>
<dbReference type="PANTHER" id="PTHR38826">
    <property type="entry name" value="RIBONUCLEASE VAPC13"/>
    <property type="match status" value="1"/>
</dbReference>
<reference evidence="2 3" key="1">
    <citation type="journal article" date="2016" name="Nat. Commun.">
        <title>Thousands of microbial genomes shed light on interconnected biogeochemical processes in an aquifer system.</title>
        <authorList>
            <person name="Anantharaman K."/>
            <person name="Brown C.T."/>
            <person name="Hug L.A."/>
            <person name="Sharon I."/>
            <person name="Castelle C.J."/>
            <person name="Probst A.J."/>
            <person name="Thomas B.C."/>
            <person name="Singh A."/>
            <person name="Wilkins M.J."/>
            <person name="Karaoz U."/>
            <person name="Brodie E.L."/>
            <person name="Williams K.H."/>
            <person name="Hubbard S.S."/>
            <person name="Banfield J.F."/>
        </authorList>
    </citation>
    <scope>NUCLEOTIDE SEQUENCE [LARGE SCALE GENOMIC DNA]</scope>
</reference>
<sequence>MIFVDTNYFLRLLNDDKSALHKKATDFFIKAASGKGNYMTSHLVIFEIYWVLKSFYHQDKIRLVSMIGSILKMDCIEIEARIQLLEALALFSESSLEFEDCYHIQIAKSAKCTNIATFDTKLFRAYVLEKVDFSKGKDFEKVAKKLGL</sequence>
<evidence type="ECO:0000313" key="2">
    <source>
        <dbReference type="EMBL" id="OGG34733.1"/>
    </source>
</evidence>
<evidence type="ECO:0000259" key="1">
    <source>
        <dbReference type="Pfam" id="PF01850"/>
    </source>
</evidence>
<dbReference type="Proteomes" id="UP000176186">
    <property type="component" value="Unassembled WGS sequence"/>
</dbReference>
<dbReference type="InterPro" id="IPR002716">
    <property type="entry name" value="PIN_dom"/>
</dbReference>
<dbReference type="InterPro" id="IPR029060">
    <property type="entry name" value="PIN-like_dom_sf"/>
</dbReference>
<dbReference type="SUPFAM" id="SSF88723">
    <property type="entry name" value="PIN domain-like"/>
    <property type="match status" value="1"/>
</dbReference>
<name>A0A1F6BD63_9BACT</name>
<feature type="domain" description="PIN" evidence="1">
    <location>
        <begin position="2"/>
        <end position="125"/>
    </location>
</feature>
<proteinExistence type="predicted"/>